<feature type="compositionally biased region" description="Basic and acidic residues" evidence="5">
    <location>
        <begin position="577"/>
        <end position="590"/>
    </location>
</feature>
<feature type="region of interest" description="Disordered" evidence="5">
    <location>
        <begin position="374"/>
        <end position="674"/>
    </location>
</feature>
<feature type="compositionally biased region" description="Basic and acidic residues" evidence="5">
    <location>
        <begin position="120"/>
        <end position="136"/>
    </location>
</feature>
<evidence type="ECO:0000256" key="1">
    <source>
        <dbReference type="ARBA" id="ARBA00004308"/>
    </source>
</evidence>
<feature type="compositionally biased region" description="Low complexity" evidence="5">
    <location>
        <begin position="657"/>
        <end position="674"/>
    </location>
</feature>
<accession>A0AAD3D1B2</accession>
<dbReference type="InterPro" id="IPR045120">
    <property type="entry name" value="Suco/Slp1-like"/>
</dbReference>
<feature type="compositionally biased region" description="Basic and acidic residues" evidence="5">
    <location>
        <begin position="434"/>
        <end position="457"/>
    </location>
</feature>
<evidence type="ECO:0000256" key="6">
    <source>
        <dbReference type="SAM" id="SignalP"/>
    </source>
</evidence>
<keyword evidence="6" id="KW-0732">Signal</keyword>
<gene>
    <name evidence="8" type="ORF">CTEN210_12449</name>
</gene>
<dbReference type="GO" id="GO:0012505">
    <property type="term" value="C:endomembrane system"/>
    <property type="evidence" value="ECO:0007669"/>
    <property type="project" value="UniProtKB-SubCell"/>
</dbReference>
<comment type="subcellular location">
    <subcellularLocation>
        <location evidence="1">Endomembrane system</location>
    </subcellularLocation>
</comment>
<evidence type="ECO:0000256" key="3">
    <source>
        <dbReference type="ARBA" id="ARBA00022989"/>
    </source>
</evidence>
<evidence type="ECO:0000313" key="9">
    <source>
        <dbReference type="Proteomes" id="UP001054902"/>
    </source>
</evidence>
<protein>
    <recommendedName>
        <fullName evidence="7">SUN domain-containing protein</fullName>
    </recommendedName>
</protein>
<evidence type="ECO:0000313" key="8">
    <source>
        <dbReference type="EMBL" id="GFH55973.1"/>
    </source>
</evidence>
<proteinExistence type="predicted"/>
<dbReference type="InterPro" id="IPR008979">
    <property type="entry name" value="Galactose-bd-like_sf"/>
</dbReference>
<feature type="compositionally biased region" description="Basic and acidic residues" evidence="5">
    <location>
        <begin position="81"/>
        <end position="106"/>
    </location>
</feature>
<evidence type="ECO:0000256" key="2">
    <source>
        <dbReference type="ARBA" id="ARBA00022692"/>
    </source>
</evidence>
<feature type="compositionally biased region" description="Acidic residues" evidence="5">
    <location>
        <begin position="375"/>
        <end position="394"/>
    </location>
</feature>
<dbReference type="Pfam" id="PF07738">
    <property type="entry name" value="Sad1_UNC"/>
    <property type="match status" value="1"/>
</dbReference>
<dbReference type="AlphaFoldDB" id="A0AAD3D1B2"/>
<feature type="compositionally biased region" description="Acidic residues" evidence="5">
    <location>
        <begin position="137"/>
        <end position="170"/>
    </location>
</feature>
<dbReference type="GO" id="GO:0016020">
    <property type="term" value="C:membrane"/>
    <property type="evidence" value="ECO:0007669"/>
    <property type="project" value="InterPro"/>
</dbReference>
<feature type="compositionally biased region" description="Low complexity" evidence="5">
    <location>
        <begin position="544"/>
        <end position="557"/>
    </location>
</feature>
<keyword evidence="2" id="KW-0812">Transmembrane</keyword>
<keyword evidence="4" id="KW-0472">Membrane</keyword>
<name>A0AAD3D1B2_9STRA</name>
<feature type="region of interest" description="Disordered" evidence="5">
    <location>
        <begin position="890"/>
        <end position="913"/>
    </location>
</feature>
<feature type="compositionally biased region" description="Polar residues" evidence="5">
    <location>
        <begin position="422"/>
        <end position="432"/>
    </location>
</feature>
<evidence type="ECO:0000256" key="4">
    <source>
        <dbReference type="ARBA" id="ARBA00023136"/>
    </source>
</evidence>
<organism evidence="8 9">
    <name type="scientific">Chaetoceros tenuissimus</name>
    <dbReference type="NCBI Taxonomy" id="426638"/>
    <lineage>
        <taxon>Eukaryota</taxon>
        <taxon>Sar</taxon>
        <taxon>Stramenopiles</taxon>
        <taxon>Ochrophyta</taxon>
        <taxon>Bacillariophyta</taxon>
        <taxon>Coscinodiscophyceae</taxon>
        <taxon>Chaetocerotophycidae</taxon>
        <taxon>Chaetocerotales</taxon>
        <taxon>Chaetocerotaceae</taxon>
        <taxon>Chaetoceros</taxon>
    </lineage>
</organism>
<keyword evidence="9" id="KW-1185">Reference proteome</keyword>
<evidence type="ECO:0000256" key="5">
    <source>
        <dbReference type="SAM" id="MobiDB-lite"/>
    </source>
</evidence>
<feature type="signal peptide" evidence="6">
    <location>
        <begin position="1"/>
        <end position="19"/>
    </location>
</feature>
<sequence>MRVRSIALLSLLSVIPLSANDELVDPVQNDILTVHEDEMKASTQEIIADESVAADTVHVVVDDSENDDEGASSTNQQAQHEIVKETTEEQKNKITETSDDTEKNEATENNIEENIQEPSNLDKQDTTELVENKSENEDSTEETNEIDQDETAGNQEEEEKDATEAEDSNENDTAPSSEHISENAEEDEDKTNIAIDYSSKSTGALIIDKSKNFKGTSNLLNPDKDKYAMIPCDQGDAVKYVTIGLSEDILVKTIKLVSNERYSSLTKRFQVLGSQDMSTWEDMGTFDAKPWYKENKQQTFELESPSWARYLKFRFLDHYGDEHYCAYTQISVFGSTTLQGYQEMQMEANEAAEAESEAAKAVVDEIESAALGELENLESDESTNNEINIPDEELEQRSEENSDVAETELTSAENEIVDISEQDQSMDTNSATVVEEKKPEVEEIATEVKEQKAHTTEDSSVSSGAKVETPESKSIEGATEESDEVPVELESTEKVENNNEVVEESKATPQVKNEVTSGESADQTKPPESENVTDSTSSKEKEAVVSSAPVASAVKSAIQSVRKSTIKESTTETNDEDMTHKPEVDKGKDNEDSEINEEVKAVDKSEPKATEEESTTNVTNEVKNNAEEVVEPEPPTVQTAKTLEDTPEESQPPKLNSSSTATSSVSANIDSSSNDVLKATEEVLSSLSKKYPNAKCLNYLDFSEFKKRSIESAKQKLSAGDKTKIQGNKNEPIFKKLTDEIKGLQASQGVYEQYIKAATSCYQRVILDLGNDLVLKQKEHEDRVTAIEDQMKQFLQENQSSGLGIKDLVHGTKSTLKPLYNFLIRTFPVLVSCYQYLKIVFLSTLEKILENEHVQRALALLQSYERDIKTFAFGMLCCYMYFLSTSTQKKRKSKETKKRRRVPRITAPHTPQKIHGLVVQNGEILSSPSLHDDRSD</sequence>
<feature type="chain" id="PRO_5042021546" description="SUN domain-containing protein" evidence="6">
    <location>
        <begin position="20"/>
        <end position="936"/>
    </location>
</feature>
<feature type="compositionally biased region" description="Polar residues" evidence="5">
    <location>
        <begin position="507"/>
        <end position="523"/>
    </location>
</feature>
<dbReference type="Proteomes" id="UP001054902">
    <property type="component" value="Unassembled WGS sequence"/>
</dbReference>
<dbReference type="PANTHER" id="PTHR12953:SF0">
    <property type="entry name" value="SUN DOMAIN-CONTAINING OSSIFICATION FACTOR"/>
    <property type="match status" value="1"/>
</dbReference>
<keyword evidence="3" id="KW-1133">Transmembrane helix</keyword>
<feature type="region of interest" description="Disordered" evidence="5">
    <location>
        <begin position="62"/>
        <end position="193"/>
    </location>
</feature>
<reference evidence="8 9" key="1">
    <citation type="journal article" date="2021" name="Sci. Rep.">
        <title>The genome of the diatom Chaetoceros tenuissimus carries an ancient integrated fragment of an extant virus.</title>
        <authorList>
            <person name="Hongo Y."/>
            <person name="Kimura K."/>
            <person name="Takaki Y."/>
            <person name="Yoshida Y."/>
            <person name="Baba S."/>
            <person name="Kobayashi G."/>
            <person name="Nagasaki K."/>
            <person name="Hano T."/>
            <person name="Tomaru Y."/>
        </authorList>
    </citation>
    <scope>NUCLEOTIDE SEQUENCE [LARGE SCALE GENOMIC DNA]</scope>
    <source>
        <strain evidence="8 9">NIES-3715</strain>
    </source>
</reference>
<comment type="caution">
    <text evidence="8">The sequence shown here is derived from an EMBL/GenBank/DDBJ whole genome shotgun (WGS) entry which is preliminary data.</text>
</comment>
<dbReference type="Gene3D" id="2.60.120.260">
    <property type="entry name" value="Galactose-binding domain-like"/>
    <property type="match status" value="1"/>
</dbReference>
<dbReference type="InterPro" id="IPR012919">
    <property type="entry name" value="SUN_dom"/>
</dbReference>
<feature type="compositionally biased region" description="Basic and acidic residues" evidence="5">
    <location>
        <begin position="597"/>
        <end position="611"/>
    </location>
</feature>
<dbReference type="GO" id="GO:0005737">
    <property type="term" value="C:cytoplasm"/>
    <property type="evidence" value="ECO:0007669"/>
    <property type="project" value="TreeGrafter"/>
</dbReference>
<dbReference type="SUPFAM" id="SSF49785">
    <property type="entry name" value="Galactose-binding domain-like"/>
    <property type="match status" value="1"/>
</dbReference>
<dbReference type="EMBL" id="BLLK01000051">
    <property type="protein sequence ID" value="GFH55973.1"/>
    <property type="molecule type" value="Genomic_DNA"/>
</dbReference>
<feature type="domain" description="SUN" evidence="7">
    <location>
        <begin position="173"/>
        <end position="337"/>
    </location>
</feature>
<dbReference type="PROSITE" id="PS51469">
    <property type="entry name" value="SUN"/>
    <property type="match status" value="1"/>
</dbReference>
<feature type="compositionally biased region" description="Acidic residues" evidence="5">
    <location>
        <begin position="478"/>
        <end position="487"/>
    </location>
</feature>
<feature type="compositionally biased region" description="Basic residues" evidence="5">
    <location>
        <begin position="890"/>
        <end position="903"/>
    </location>
</feature>
<dbReference type="GO" id="GO:0034975">
    <property type="term" value="P:protein folding in endoplasmic reticulum"/>
    <property type="evidence" value="ECO:0007669"/>
    <property type="project" value="TreeGrafter"/>
</dbReference>
<dbReference type="PANTHER" id="PTHR12953">
    <property type="entry name" value="MEMBRANE PROTEIN CH1 RELATED"/>
    <property type="match status" value="1"/>
</dbReference>
<evidence type="ECO:0000259" key="7">
    <source>
        <dbReference type="PROSITE" id="PS51469"/>
    </source>
</evidence>